<dbReference type="InterPro" id="IPR001128">
    <property type="entry name" value="Cyt_P450"/>
</dbReference>
<dbReference type="PRINTS" id="PR00359">
    <property type="entry name" value="BP450"/>
</dbReference>
<evidence type="ECO:0000256" key="6">
    <source>
        <dbReference type="ARBA" id="ARBA00023002"/>
    </source>
</evidence>
<dbReference type="PANTHER" id="PTHR46696:SF1">
    <property type="entry name" value="CYTOCHROME P450 YJIB-RELATED"/>
    <property type="match status" value="1"/>
</dbReference>
<dbReference type="InterPro" id="IPR036396">
    <property type="entry name" value="Cyt_P450_sf"/>
</dbReference>
<organism evidence="9 10">
    <name type="scientific">Saccharopolyspora flava</name>
    <dbReference type="NCBI Taxonomy" id="95161"/>
    <lineage>
        <taxon>Bacteria</taxon>
        <taxon>Bacillati</taxon>
        <taxon>Actinomycetota</taxon>
        <taxon>Actinomycetes</taxon>
        <taxon>Pseudonocardiales</taxon>
        <taxon>Pseudonocardiaceae</taxon>
        <taxon>Saccharopolyspora</taxon>
    </lineage>
</organism>
<keyword evidence="3" id="KW-0963">Cytoplasm</keyword>
<evidence type="ECO:0000256" key="2">
    <source>
        <dbReference type="ARBA" id="ARBA00010617"/>
    </source>
</evidence>
<gene>
    <name evidence="9" type="ORF">SAMN05660874_02349</name>
</gene>
<keyword evidence="7" id="KW-0408">Iron</keyword>
<dbReference type="AlphaFoldDB" id="A0A1I6RLG2"/>
<sequence>MTATHEEELPLVGVERPSILSFSQVRLDLQQKAPVCRIRTPAGDEAWLVTRHAEVKELLQDNRLARYHPDPANAPRFLRNPMLDMLVTDTDVETERQVHEEKRVLYTKSFAARRVLDRKSRVEAIAHAKIDEIIAAGQPADLHEMFSTVYSQNALCDMIGIPEDAREELLTQMDRVGAVDREHAEGGMESVFAFAAEVGRRRRDDPGDDVITRFVESGLTDSEIGMHVVVLLFTGLAGLVSHLDFGVLLFLLNPEQRELAMNDPEIMARAVDEVMRATIGSPVLPRYASEDMEIGGVTIPSGDLVMLDFSLANFDDRVYANPERFDVTRTPNPHFTFGHGMRHCTGAPLVRIIMAVGFTALFSRLPGLSLAVPQSELESRAGGKLAGGLERFPVRW</sequence>
<dbReference type="RefSeq" id="WP_093416121.1">
    <property type="nucleotide sequence ID" value="NZ_FOZX01000003.1"/>
</dbReference>
<keyword evidence="8 9" id="KW-0503">Monooxygenase</keyword>
<keyword evidence="5" id="KW-0479">Metal-binding</keyword>
<dbReference type="GO" id="GO:0016705">
    <property type="term" value="F:oxidoreductase activity, acting on paired donors, with incorporation or reduction of molecular oxygen"/>
    <property type="evidence" value="ECO:0007669"/>
    <property type="project" value="InterPro"/>
</dbReference>
<dbReference type="STRING" id="95161.SAMN05660874_02349"/>
<protein>
    <submittedName>
        <fullName evidence="9">Cytochrome P450 monooxygenase</fullName>
    </submittedName>
</protein>
<dbReference type="GO" id="GO:0005506">
    <property type="term" value="F:iron ion binding"/>
    <property type="evidence" value="ECO:0007669"/>
    <property type="project" value="InterPro"/>
</dbReference>
<dbReference type="FunFam" id="1.10.630.10:FF:000018">
    <property type="entry name" value="Cytochrome P450 monooxygenase"/>
    <property type="match status" value="1"/>
</dbReference>
<evidence type="ECO:0000256" key="3">
    <source>
        <dbReference type="ARBA" id="ARBA00022490"/>
    </source>
</evidence>
<evidence type="ECO:0000313" key="10">
    <source>
        <dbReference type="Proteomes" id="UP000198852"/>
    </source>
</evidence>
<evidence type="ECO:0000256" key="8">
    <source>
        <dbReference type="ARBA" id="ARBA00023033"/>
    </source>
</evidence>
<evidence type="ECO:0000256" key="5">
    <source>
        <dbReference type="ARBA" id="ARBA00022723"/>
    </source>
</evidence>
<evidence type="ECO:0000256" key="4">
    <source>
        <dbReference type="ARBA" id="ARBA00022617"/>
    </source>
</evidence>
<comment type="subcellular location">
    <subcellularLocation>
        <location evidence="1">Cytoplasm</location>
    </subcellularLocation>
</comment>
<dbReference type="SUPFAM" id="SSF48264">
    <property type="entry name" value="Cytochrome P450"/>
    <property type="match status" value="1"/>
</dbReference>
<keyword evidence="10" id="KW-1185">Reference proteome</keyword>
<proteinExistence type="inferred from homology"/>
<dbReference type="EMBL" id="FOZX01000003">
    <property type="protein sequence ID" value="SFS65593.1"/>
    <property type="molecule type" value="Genomic_DNA"/>
</dbReference>
<evidence type="ECO:0000313" key="9">
    <source>
        <dbReference type="EMBL" id="SFS65593.1"/>
    </source>
</evidence>
<keyword evidence="6" id="KW-0560">Oxidoreductase</keyword>
<dbReference type="Pfam" id="PF00067">
    <property type="entry name" value="p450"/>
    <property type="match status" value="1"/>
</dbReference>
<accession>A0A1I6RLG2</accession>
<dbReference type="GO" id="GO:0004497">
    <property type="term" value="F:monooxygenase activity"/>
    <property type="evidence" value="ECO:0007669"/>
    <property type="project" value="UniProtKB-KW"/>
</dbReference>
<dbReference type="OrthoDB" id="3804058at2"/>
<dbReference type="PANTHER" id="PTHR46696">
    <property type="entry name" value="P450, PUTATIVE (EUROFUNG)-RELATED"/>
    <property type="match status" value="1"/>
</dbReference>
<name>A0A1I6RLG2_9PSEU</name>
<keyword evidence="4" id="KW-0349">Heme</keyword>
<reference evidence="10" key="1">
    <citation type="submission" date="2016-10" db="EMBL/GenBank/DDBJ databases">
        <authorList>
            <person name="Varghese N."/>
            <person name="Submissions S."/>
        </authorList>
    </citation>
    <scope>NUCLEOTIDE SEQUENCE [LARGE SCALE GENOMIC DNA]</scope>
    <source>
        <strain evidence="10">DSM 44771</strain>
    </source>
</reference>
<evidence type="ECO:0000256" key="7">
    <source>
        <dbReference type="ARBA" id="ARBA00023004"/>
    </source>
</evidence>
<comment type="similarity">
    <text evidence="2">Belongs to the cytochrome P450 family.</text>
</comment>
<dbReference type="Proteomes" id="UP000198852">
    <property type="component" value="Unassembled WGS sequence"/>
</dbReference>
<evidence type="ECO:0000256" key="1">
    <source>
        <dbReference type="ARBA" id="ARBA00004496"/>
    </source>
</evidence>
<dbReference type="GO" id="GO:0020037">
    <property type="term" value="F:heme binding"/>
    <property type="evidence" value="ECO:0007669"/>
    <property type="project" value="InterPro"/>
</dbReference>
<dbReference type="InterPro" id="IPR002397">
    <property type="entry name" value="Cyt_P450_B"/>
</dbReference>
<dbReference type="Gene3D" id="1.10.630.10">
    <property type="entry name" value="Cytochrome P450"/>
    <property type="match status" value="1"/>
</dbReference>
<dbReference type="GO" id="GO:0005737">
    <property type="term" value="C:cytoplasm"/>
    <property type="evidence" value="ECO:0007669"/>
    <property type="project" value="UniProtKB-SubCell"/>
</dbReference>